<comment type="caution">
    <text evidence="7">The sequence shown here is derived from an EMBL/GenBank/DDBJ whole genome shotgun (WGS) entry which is preliminary data.</text>
</comment>
<accession>A0A366LW52</accession>
<dbReference type="Gene3D" id="1.10.357.10">
    <property type="entry name" value="Tetracycline Repressor, domain 2"/>
    <property type="match status" value="1"/>
</dbReference>
<dbReference type="PRINTS" id="PR00455">
    <property type="entry name" value="HTHTETR"/>
</dbReference>
<protein>
    <submittedName>
        <fullName evidence="7">TetR/AcrR family transcriptional regulator</fullName>
    </submittedName>
</protein>
<dbReference type="GO" id="GO:0003700">
    <property type="term" value="F:DNA-binding transcription factor activity"/>
    <property type="evidence" value="ECO:0007669"/>
    <property type="project" value="TreeGrafter"/>
</dbReference>
<dbReference type="InterPro" id="IPR036271">
    <property type="entry name" value="Tet_transcr_reg_TetR-rel_C_sf"/>
</dbReference>
<evidence type="ECO:0000256" key="4">
    <source>
        <dbReference type="PROSITE-ProRule" id="PRU00335"/>
    </source>
</evidence>
<evidence type="ECO:0000256" key="2">
    <source>
        <dbReference type="ARBA" id="ARBA00023125"/>
    </source>
</evidence>
<feature type="region of interest" description="Disordered" evidence="5">
    <location>
        <begin position="1"/>
        <end position="30"/>
    </location>
</feature>
<gene>
    <name evidence="7" type="ORF">DP939_21685</name>
</gene>
<dbReference type="PANTHER" id="PTHR30055">
    <property type="entry name" value="HTH-TYPE TRANSCRIPTIONAL REGULATOR RUTR"/>
    <property type="match status" value="1"/>
</dbReference>
<dbReference type="InterPro" id="IPR050109">
    <property type="entry name" value="HTH-type_TetR-like_transc_reg"/>
</dbReference>
<dbReference type="PANTHER" id="PTHR30055:SF151">
    <property type="entry name" value="TRANSCRIPTIONAL REGULATORY PROTEIN"/>
    <property type="match status" value="1"/>
</dbReference>
<dbReference type="InterPro" id="IPR004111">
    <property type="entry name" value="Repressor_TetR_C"/>
</dbReference>
<dbReference type="PROSITE" id="PS50977">
    <property type="entry name" value="HTH_TETR_2"/>
    <property type="match status" value="1"/>
</dbReference>
<organism evidence="7 8">
    <name type="scientific">Spongiactinospora rosea</name>
    <dbReference type="NCBI Taxonomy" id="2248750"/>
    <lineage>
        <taxon>Bacteria</taxon>
        <taxon>Bacillati</taxon>
        <taxon>Actinomycetota</taxon>
        <taxon>Actinomycetes</taxon>
        <taxon>Streptosporangiales</taxon>
        <taxon>Streptosporangiaceae</taxon>
        <taxon>Spongiactinospora</taxon>
    </lineage>
</organism>
<dbReference type="Pfam" id="PF00440">
    <property type="entry name" value="TetR_N"/>
    <property type="match status" value="1"/>
</dbReference>
<feature type="DNA-binding region" description="H-T-H motif" evidence="4">
    <location>
        <begin position="55"/>
        <end position="74"/>
    </location>
</feature>
<name>A0A366LW52_9ACTN</name>
<dbReference type="SUPFAM" id="SSF48498">
    <property type="entry name" value="Tetracyclin repressor-like, C-terminal domain"/>
    <property type="match status" value="1"/>
</dbReference>
<evidence type="ECO:0000256" key="1">
    <source>
        <dbReference type="ARBA" id="ARBA00023015"/>
    </source>
</evidence>
<dbReference type="Proteomes" id="UP000253303">
    <property type="component" value="Unassembled WGS sequence"/>
</dbReference>
<dbReference type="InterPro" id="IPR001647">
    <property type="entry name" value="HTH_TetR"/>
</dbReference>
<dbReference type="GO" id="GO:0000976">
    <property type="term" value="F:transcription cis-regulatory region binding"/>
    <property type="evidence" value="ECO:0007669"/>
    <property type="project" value="TreeGrafter"/>
</dbReference>
<reference evidence="7 8" key="1">
    <citation type="submission" date="2018-06" db="EMBL/GenBank/DDBJ databases">
        <title>Sphaerisporangium craniellae sp. nov., isolated from a marine sponge in the South China Sea.</title>
        <authorList>
            <person name="Li L."/>
        </authorList>
    </citation>
    <scope>NUCLEOTIDE SEQUENCE [LARGE SCALE GENOMIC DNA]</scope>
    <source>
        <strain evidence="7 8">LHW63015</strain>
    </source>
</reference>
<keyword evidence="8" id="KW-1185">Reference proteome</keyword>
<dbReference type="RefSeq" id="WP_113982588.1">
    <property type="nucleotide sequence ID" value="NZ_QMEY01000009.1"/>
</dbReference>
<dbReference type="Gene3D" id="1.10.10.60">
    <property type="entry name" value="Homeodomain-like"/>
    <property type="match status" value="1"/>
</dbReference>
<dbReference type="SUPFAM" id="SSF46689">
    <property type="entry name" value="Homeodomain-like"/>
    <property type="match status" value="1"/>
</dbReference>
<dbReference type="Pfam" id="PF02909">
    <property type="entry name" value="TetR_C_1"/>
    <property type="match status" value="1"/>
</dbReference>
<proteinExistence type="predicted"/>
<dbReference type="AlphaFoldDB" id="A0A366LW52"/>
<dbReference type="EMBL" id="QMEY01000009">
    <property type="protein sequence ID" value="RBQ17987.1"/>
    <property type="molecule type" value="Genomic_DNA"/>
</dbReference>
<feature type="domain" description="HTH tetR-type" evidence="6">
    <location>
        <begin position="32"/>
        <end position="92"/>
    </location>
</feature>
<keyword evidence="3" id="KW-0804">Transcription</keyword>
<evidence type="ECO:0000256" key="3">
    <source>
        <dbReference type="ARBA" id="ARBA00023163"/>
    </source>
</evidence>
<evidence type="ECO:0000313" key="8">
    <source>
        <dbReference type="Proteomes" id="UP000253303"/>
    </source>
</evidence>
<keyword evidence="2 4" id="KW-0238">DNA-binding</keyword>
<evidence type="ECO:0000256" key="5">
    <source>
        <dbReference type="SAM" id="MobiDB-lite"/>
    </source>
</evidence>
<dbReference type="GO" id="GO:0045892">
    <property type="term" value="P:negative regulation of DNA-templated transcription"/>
    <property type="evidence" value="ECO:0007669"/>
    <property type="project" value="InterPro"/>
</dbReference>
<dbReference type="OrthoDB" id="2570341at2"/>
<evidence type="ECO:0000259" key="6">
    <source>
        <dbReference type="PROSITE" id="PS50977"/>
    </source>
</evidence>
<dbReference type="InterPro" id="IPR009057">
    <property type="entry name" value="Homeodomain-like_sf"/>
</dbReference>
<keyword evidence="1" id="KW-0805">Transcription regulation</keyword>
<evidence type="ECO:0000313" key="7">
    <source>
        <dbReference type="EMBL" id="RBQ17987.1"/>
    </source>
</evidence>
<sequence length="249" mass="27178">MDDDGESGTGLPASIEAAWGIRRRPGKGPRPGLTLSRIVQAAMDVAEAEGLPAVSMSKVAAELGVSTMSLYRYVAAKDELLMLMLDAAAGSPPEPPPGLGWRADLTWWSRQMMATHRRNPWTVQIPVFGPPITPNQLRWMEQGLRALAGTPLREDEKLGVILMLSIFVRSQAALFIQLETAFQGRQDDTEVGALAGYNALLRKVLDPRDFPAIHGVIDAGVFDAGDSEEEDFRWALDRILDGVARLFGE</sequence>